<dbReference type="OrthoDB" id="9757917at2"/>
<dbReference type="Gene3D" id="3.40.50.300">
    <property type="entry name" value="P-loop containing nucleotide triphosphate hydrolases"/>
    <property type="match status" value="2"/>
</dbReference>
<protein>
    <submittedName>
        <fullName evidence="7">DUF2075 domain-containing protein</fullName>
    </submittedName>
</protein>
<dbReference type="GO" id="GO:0005524">
    <property type="term" value="F:ATP binding"/>
    <property type="evidence" value="ECO:0007669"/>
    <property type="project" value="UniProtKB-KW"/>
</dbReference>
<evidence type="ECO:0000256" key="2">
    <source>
        <dbReference type="ARBA" id="ARBA00022741"/>
    </source>
</evidence>
<evidence type="ECO:0000313" key="7">
    <source>
        <dbReference type="EMBL" id="TLU98867.1"/>
    </source>
</evidence>
<dbReference type="InterPro" id="IPR041679">
    <property type="entry name" value="DNA2/NAM7-like_C"/>
</dbReference>
<sequence>MNEYFKKLLDLLKVEREEDRQSYIRITEMSSVSERRANGLAWYPIAIRGNEMTRGEYLNVEVERTTHQDIPHQLRFGVPAVLFSNHEPKKDRVEGVISHQSGNRLKITLRTDELPEWSRDGKLGIDLLFDDNSYDEMQNALKAAAALSENVKEGHLVKVLTGEKSPTFQDNFSKIELPKLNASQNEALNKILTANELSIVHGPPGTGKTTTLVQAIKTLAKKEQKILVVAPSNTAVDLLSEKLSEEGLNVVRVGNPVRVSERLMSLTLDSKMSSHPSIREVKTLKKQASEYKNLAHKYKRNFGKLERDQRKALFDEAHRIMKDVGQIEQYAIDDVLGKSQVITATLVGANHHTVRSLKYNTVVIDEAGQALEPACWIPILKAEKVVLAGDHFQLAPTIKSSEAAKNGLSKTLLEKCAELYPEAVVLLEEQYRMNEAIMGFSSKKFYQNKLKAHASVATRTLFPGDQPLNFIDTAGCGFDEKLEGTSSTNPDEAAFLYKHLTQLVTSIEEANKTTPNPGTTPINSGPNFPTIAIISPYKQQINILKDQLQHVPILQPYLSNISVNTIDSFQGQERDVVYISMTRSNAEGEIGFLSDIRRMNVAMTRARKKLVVIGDSATLSQLQFYTDFIGYAENLNAYQSAWEFVDS</sequence>
<gene>
    <name evidence="7" type="ORF">FEN17_19950</name>
</gene>
<dbReference type="SUPFAM" id="SSF52540">
    <property type="entry name" value="P-loop containing nucleoside triphosphate hydrolases"/>
    <property type="match status" value="1"/>
</dbReference>
<dbReference type="RefSeq" id="WP_138367157.1">
    <property type="nucleotide sequence ID" value="NZ_VCEJ01000005.1"/>
</dbReference>
<evidence type="ECO:0000259" key="6">
    <source>
        <dbReference type="SMART" id="SM00487"/>
    </source>
</evidence>
<keyword evidence="4" id="KW-0347">Helicase</keyword>
<dbReference type="Pfam" id="PF13087">
    <property type="entry name" value="AAA_12"/>
    <property type="match status" value="1"/>
</dbReference>
<dbReference type="GO" id="GO:0005694">
    <property type="term" value="C:chromosome"/>
    <property type="evidence" value="ECO:0007669"/>
    <property type="project" value="UniProtKB-ARBA"/>
</dbReference>
<dbReference type="EMBL" id="VCEJ01000005">
    <property type="protein sequence ID" value="TLU98867.1"/>
    <property type="molecule type" value="Genomic_DNA"/>
</dbReference>
<comment type="similarity">
    <text evidence="1">Belongs to the DNA2/NAM7 helicase family.</text>
</comment>
<reference evidence="7 8" key="1">
    <citation type="submission" date="2019-05" db="EMBL/GenBank/DDBJ databases">
        <authorList>
            <person name="Qu J.-H."/>
        </authorList>
    </citation>
    <scope>NUCLEOTIDE SEQUENCE [LARGE SCALE GENOMIC DNA]</scope>
    <source>
        <strain evidence="7 8">T17</strain>
    </source>
</reference>
<comment type="caution">
    <text evidence="7">The sequence shown here is derived from an EMBL/GenBank/DDBJ whole genome shotgun (WGS) entry which is preliminary data.</text>
</comment>
<dbReference type="GO" id="GO:0016787">
    <property type="term" value="F:hydrolase activity"/>
    <property type="evidence" value="ECO:0007669"/>
    <property type="project" value="UniProtKB-KW"/>
</dbReference>
<dbReference type="CDD" id="cd18808">
    <property type="entry name" value="SF1_C_Upf1"/>
    <property type="match status" value="1"/>
</dbReference>
<dbReference type="PANTHER" id="PTHR43788:SF8">
    <property type="entry name" value="DNA-BINDING PROTEIN SMUBP-2"/>
    <property type="match status" value="1"/>
</dbReference>
<dbReference type="Gene3D" id="2.40.30.270">
    <property type="match status" value="1"/>
</dbReference>
<keyword evidence="2" id="KW-0547">Nucleotide-binding</keyword>
<dbReference type="InterPro" id="IPR027417">
    <property type="entry name" value="P-loop_NTPase"/>
</dbReference>
<dbReference type="Proteomes" id="UP000306402">
    <property type="component" value="Unassembled WGS sequence"/>
</dbReference>
<dbReference type="InterPro" id="IPR050534">
    <property type="entry name" value="Coronavir_polyprotein_1ab"/>
</dbReference>
<dbReference type="AlphaFoldDB" id="A0A5R9KRS4"/>
<organism evidence="7 8">
    <name type="scientific">Dyadobacter luticola</name>
    <dbReference type="NCBI Taxonomy" id="1979387"/>
    <lineage>
        <taxon>Bacteria</taxon>
        <taxon>Pseudomonadati</taxon>
        <taxon>Bacteroidota</taxon>
        <taxon>Cytophagia</taxon>
        <taxon>Cytophagales</taxon>
        <taxon>Spirosomataceae</taxon>
        <taxon>Dyadobacter</taxon>
    </lineage>
</organism>
<dbReference type="InterPro" id="IPR014001">
    <property type="entry name" value="Helicase_ATP-bd"/>
</dbReference>
<evidence type="ECO:0000313" key="8">
    <source>
        <dbReference type="Proteomes" id="UP000306402"/>
    </source>
</evidence>
<dbReference type="InterPro" id="IPR041677">
    <property type="entry name" value="DNA2/NAM7_AAA_11"/>
</dbReference>
<keyword evidence="5" id="KW-0067">ATP-binding</keyword>
<keyword evidence="8" id="KW-1185">Reference proteome</keyword>
<dbReference type="Pfam" id="PF13086">
    <property type="entry name" value="AAA_11"/>
    <property type="match status" value="1"/>
</dbReference>
<dbReference type="SMART" id="SM00487">
    <property type="entry name" value="DEXDc"/>
    <property type="match status" value="1"/>
</dbReference>
<accession>A0A5R9KRS4</accession>
<dbReference type="GO" id="GO:0043139">
    <property type="term" value="F:5'-3' DNA helicase activity"/>
    <property type="evidence" value="ECO:0007669"/>
    <property type="project" value="TreeGrafter"/>
</dbReference>
<keyword evidence="3" id="KW-0378">Hydrolase</keyword>
<feature type="domain" description="Helicase ATP-binding" evidence="6">
    <location>
        <begin position="176"/>
        <end position="380"/>
    </location>
</feature>
<evidence type="ECO:0000256" key="4">
    <source>
        <dbReference type="ARBA" id="ARBA00022806"/>
    </source>
</evidence>
<dbReference type="InterPro" id="IPR047187">
    <property type="entry name" value="SF1_C_Upf1"/>
</dbReference>
<evidence type="ECO:0000256" key="3">
    <source>
        <dbReference type="ARBA" id="ARBA00022801"/>
    </source>
</evidence>
<dbReference type="FunFam" id="3.40.50.300:FF:000326">
    <property type="entry name" value="P-loop containing nucleoside triphosphate hydrolase"/>
    <property type="match status" value="1"/>
</dbReference>
<evidence type="ECO:0000256" key="1">
    <source>
        <dbReference type="ARBA" id="ARBA00007913"/>
    </source>
</evidence>
<dbReference type="PANTHER" id="PTHR43788">
    <property type="entry name" value="DNA2/NAM7 HELICASE FAMILY MEMBER"/>
    <property type="match status" value="1"/>
</dbReference>
<name>A0A5R9KRS4_9BACT</name>
<proteinExistence type="inferred from homology"/>
<evidence type="ECO:0000256" key="5">
    <source>
        <dbReference type="ARBA" id="ARBA00022840"/>
    </source>
</evidence>